<dbReference type="GO" id="GO:0016052">
    <property type="term" value="P:carbohydrate catabolic process"/>
    <property type="evidence" value="ECO:0007669"/>
    <property type="project" value="TreeGrafter"/>
</dbReference>
<dbReference type="EMBL" id="PXWF02000241">
    <property type="protein sequence ID" value="PWF46744.1"/>
    <property type="molecule type" value="Genomic_DNA"/>
</dbReference>
<dbReference type="GO" id="GO:0003796">
    <property type="term" value="F:lysozyme activity"/>
    <property type="evidence" value="ECO:0007669"/>
    <property type="project" value="InterPro"/>
</dbReference>
<accession>A0A2U2HIU9</accession>
<dbReference type="OrthoDB" id="9802228at2"/>
<dbReference type="Pfam" id="PF01183">
    <property type="entry name" value="Glyco_hydro_25"/>
    <property type="match status" value="1"/>
</dbReference>
<dbReference type="Gene3D" id="3.20.20.80">
    <property type="entry name" value="Glycosidases"/>
    <property type="match status" value="1"/>
</dbReference>
<organism evidence="2 3">
    <name type="scientific">Massilia glaciei</name>
    <dbReference type="NCBI Taxonomy" id="1524097"/>
    <lineage>
        <taxon>Bacteria</taxon>
        <taxon>Pseudomonadati</taxon>
        <taxon>Pseudomonadota</taxon>
        <taxon>Betaproteobacteria</taxon>
        <taxon>Burkholderiales</taxon>
        <taxon>Oxalobacteraceae</taxon>
        <taxon>Telluria group</taxon>
        <taxon>Massilia</taxon>
    </lineage>
</organism>
<dbReference type="PROSITE" id="PS51904">
    <property type="entry name" value="GLYCOSYL_HYDROL_F25_2"/>
    <property type="match status" value="1"/>
</dbReference>
<evidence type="ECO:0008006" key="4">
    <source>
        <dbReference type="Google" id="ProtNLM"/>
    </source>
</evidence>
<evidence type="ECO:0000313" key="3">
    <source>
        <dbReference type="Proteomes" id="UP000241421"/>
    </source>
</evidence>
<keyword evidence="3" id="KW-1185">Reference proteome</keyword>
<gene>
    <name evidence="2" type="ORF">C7C56_015635</name>
</gene>
<dbReference type="InterPro" id="IPR017853">
    <property type="entry name" value="GH"/>
</dbReference>
<evidence type="ECO:0000313" key="2">
    <source>
        <dbReference type="EMBL" id="PWF46744.1"/>
    </source>
</evidence>
<dbReference type="PANTHER" id="PTHR34135">
    <property type="entry name" value="LYSOZYME"/>
    <property type="match status" value="1"/>
</dbReference>
<dbReference type="AlphaFoldDB" id="A0A2U2HIU9"/>
<dbReference type="SUPFAM" id="SSF51445">
    <property type="entry name" value="(Trans)glycosidases"/>
    <property type="match status" value="1"/>
</dbReference>
<evidence type="ECO:0000256" key="1">
    <source>
        <dbReference type="ARBA" id="ARBA00010646"/>
    </source>
</evidence>
<name>A0A2U2HIU9_9BURK</name>
<comment type="caution">
    <text evidence="2">The sequence shown here is derived from an EMBL/GenBank/DDBJ whole genome shotgun (WGS) entry which is preliminary data.</text>
</comment>
<dbReference type="InterPro" id="IPR002053">
    <property type="entry name" value="Glyco_hydro_25"/>
</dbReference>
<dbReference type="RefSeq" id="WP_106758301.1">
    <property type="nucleotide sequence ID" value="NZ_PXWF02000241.1"/>
</dbReference>
<dbReference type="PANTHER" id="PTHR34135:SF2">
    <property type="entry name" value="LYSOZYME"/>
    <property type="match status" value="1"/>
</dbReference>
<dbReference type="Proteomes" id="UP000241421">
    <property type="component" value="Unassembled WGS sequence"/>
</dbReference>
<protein>
    <recommendedName>
        <fullName evidence="4">Lysozyme</fullName>
    </recommendedName>
</protein>
<dbReference type="GO" id="GO:0009253">
    <property type="term" value="P:peptidoglycan catabolic process"/>
    <property type="evidence" value="ECO:0007669"/>
    <property type="project" value="InterPro"/>
</dbReference>
<proteinExistence type="inferred from homology"/>
<comment type="similarity">
    <text evidence="1">Belongs to the glycosyl hydrolase 25 family.</text>
</comment>
<dbReference type="CDD" id="cd00599">
    <property type="entry name" value="GH25_muramidase"/>
    <property type="match status" value="1"/>
</dbReference>
<reference evidence="2 3" key="1">
    <citation type="submission" date="2018-04" db="EMBL/GenBank/DDBJ databases">
        <title>Massilia violaceinigra sp. nov., a novel purple-pigmented bacterium isolated from Tianshan glacier, Xinjiang, China.</title>
        <authorList>
            <person name="Wang H."/>
        </authorList>
    </citation>
    <scope>NUCLEOTIDE SEQUENCE [LARGE SCALE GENOMIC DNA]</scope>
    <source>
        <strain evidence="2 3">B448-2</strain>
    </source>
</reference>
<dbReference type="GO" id="GO:0016998">
    <property type="term" value="P:cell wall macromolecule catabolic process"/>
    <property type="evidence" value="ECO:0007669"/>
    <property type="project" value="InterPro"/>
</dbReference>
<sequence length="198" mass="21105">MDWPRVRAAGIDFCFVRAAYGDKADVNAKANLAAAKAVGITCGVYHFLRTSKDATAQVALMAALFDSLGIGAGDLPPVVDVEDNPAFDGPWNTANNGSYLAMVADWVATVRAKTGAAPVVYTRARFWRQLGSPTGFADCPLWVANDRPAPPDLPSTWNAFTFWQHSDSGTIDGMPGTANDMNYVMSDDAAALRALTLT</sequence>